<dbReference type="Proteomes" id="UP000594261">
    <property type="component" value="Chromosome 2"/>
</dbReference>
<dbReference type="InterPro" id="IPR011320">
    <property type="entry name" value="RNase_H1_N"/>
</dbReference>
<dbReference type="Pfam" id="PF03350">
    <property type="entry name" value="UPF0114"/>
    <property type="match status" value="1"/>
</dbReference>
<dbReference type="PANTHER" id="PTHR31721:SF3">
    <property type="entry name" value="EXPRESSED PROTEIN"/>
    <property type="match status" value="1"/>
</dbReference>
<dbReference type="InterPro" id="IPR037056">
    <property type="entry name" value="RNase_H1_N_sf"/>
</dbReference>
<feature type="transmembrane region" description="Helical" evidence="2">
    <location>
        <begin position="120"/>
        <end position="146"/>
    </location>
</feature>
<dbReference type="PANTHER" id="PTHR31721">
    <property type="entry name" value="OS06G0710300 PROTEIN"/>
    <property type="match status" value="1"/>
</dbReference>
<keyword evidence="2" id="KW-0812">Transmembrane</keyword>
<evidence type="ECO:0000313" key="5">
    <source>
        <dbReference type="Proteomes" id="UP000594261"/>
    </source>
</evidence>
<evidence type="ECO:0000256" key="2">
    <source>
        <dbReference type="SAM" id="Phobius"/>
    </source>
</evidence>
<evidence type="ECO:0000313" key="4">
    <source>
        <dbReference type="EnsemblPlants" id="QL02p007048:mrna"/>
    </source>
</evidence>
<dbReference type="Pfam" id="PF01693">
    <property type="entry name" value="Cauli_VI"/>
    <property type="match status" value="1"/>
</dbReference>
<name>A0A7N2KS17_QUELO</name>
<protein>
    <recommendedName>
        <fullName evidence="3">Ribonuclease H1 N-terminal domain-containing protein</fullName>
    </recommendedName>
</protein>
<keyword evidence="2" id="KW-0472">Membrane</keyword>
<dbReference type="Gramene" id="QL02p007048:mrna">
    <property type="protein sequence ID" value="QL02p007048:mrna"/>
    <property type="gene ID" value="QL02p007048"/>
</dbReference>
<dbReference type="InterPro" id="IPR005134">
    <property type="entry name" value="UPF0114"/>
</dbReference>
<dbReference type="InParanoid" id="A0A7N2KS17"/>
<proteinExistence type="predicted"/>
<dbReference type="AlphaFoldDB" id="A0A7N2KS17"/>
<accession>A0A7N2KS17</accession>
<feature type="domain" description="Ribonuclease H1 N-terminal" evidence="3">
    <location>
        <begin position="313"/>
        <end position="342"/>
    </location>
</feature>
<sequence>MATTRLLRTTRPLGLGLPSSTSSSSSSFSVRCLNKVGFDGEKRVSENCRRKPMVAVKASVAFSKSLITAQPQVNRGLLDLASLVANVSKATMILLRIAVKQRPRKFHLQMFIERAIIDCRFFTLFAVAGTLLGSGLCFLEGCFTILEAYLQYFHALSHKSDQGHVMQLLIEAIDMFLVGTAMLIFGMGLYVMFVGTKTMKEKGSGLSGSNFFGLFYLKSIPTWVGMQSVSQAKSKIGHAVMMILQVGVLDKLKSVPVVTGLDLACFAGVNLYKTDICPISPIPELLGMVDKTEEYGSVSSVTHHHRLPQLSSNVPRVYDTWEEARAQVHQYSRADHKAFKHKLEVKLAFMKFWQIEGGNVQQGSSSNTPSTEDSSSIGDVKYDLLKYQLDIAIEQQNHAMKIGKLNARMQNVVASQVLPDDELYKMPKWHI</sequence>
<keyword evidence="5" id="KW-1185">Reference proteome</keyword>
<dbReference type="EnsemblPlants" id="QL02p007048:mrna">
    <property type="protein sequence ID" value="QL02p007048:mrna"/>
    <property type="gene ID" value="QL02p007048"/>
</dbReference>
<reference evidence="5" key="1">
    <citation type="journal article" date="2016" name="G3 (Bethesda)">
        <title>First Draft Assembly and Annotation of the Genome of a California Endemic Oak Quercus lobata Nee (Fagaceae).</title>
        <authorList>
            <person name="Sork V.L."/>
            <person name="Fitz-Gibbon S.T."/>
            <person name="Puiu D."/>
            <person name="Crepeau M."/>
            <person name="Gugger P.F."/>
            <person name="Sherman R."/>
            <person name="Stevens K."/>
            <person name="Langley C.H."/>
            <person name="Pellegrini M."/>
            <person name="Salzberg S.L."/>
        </authorList>
    </citation>
    <scope>NUCLEOTIDE SEQUENCE [LARGE SCALE GENOMIC DNA]</scope>
    <source>
        <strain evidence="5">cv. SW786</strain>
    </source>
</reference>
<feature type="transmembrane region" description="Helical" evidence="2">
    <location>
        <begin position="166"/>
        <end position="193"/>
    </location>
</feature>
<feature type="region of interest" description="Disordered" evidence="1">
    <location>
        <begin position="1"/>
        <end position="26"/>
    </location>
</feature>
<organism evidence="4 5">
    <name type="scientific">Quercus lobata</name>
    <name type="common">Valley oak</name>
    <dbReference type="NCBI Taxonomy" id="97700"/>
    <lineage>
        <taxon>Eukaryota</taxon>
        <taxon>Viridiplantae</taxon>
        <taxon>Streptophyta</taxon>
        <taxon>Embryophyta</taxon>
        <taxon>Tracheophyta</taxon>
        <taxon>Spermatophyta</taxon>
        <taxon>Magnoliopsida</taxon>
        <taxon>eudicotyledons</taxon>
        <taxon>Gunneridae</taxon>
        <taxon>Pentapetalae</taxon>
        <taxon>rosids</taxon>
        <taxon>fabids</taxon>
        <taxon>Fagales</taxon>
        <taxon>Fagaceae</taxon>
        <taxon>Quercus</taxon>
    </lineage>
</organism>
<dbReference type="OMA" id="QMPQKLH"/>
<evidence type="ECO:0000256" key="1">
    <source>
        <dbReference type="SAM" id="MobiDB-lite"/>
    </source>
</evidence>
<keyword evidence="2" id="KW-1133">Transmembrane helix</keyword>
<reference evidence="4" key="2">
    <citation type="submission" date="2021-01" db="UniProtKB">
        <authorList>
            <consortium name="EnsemblPlants"/>
        </authorList>
    </citation>
    <scope>IDENTIFICATION</scope>
</reference>
<evidence type="ECO:0000259" key="3">
    <source>
        <dbReference type="Pfam" id="PF01693"/>
    </source>
</evidence>
<dbReference type="Gene3D" id="3.40.970.10">
    <property type="entry name" value="Ribonuclease H1, N-terminal domain"/>
    <property type="match status" value="1"/>
</dbReference>